<evidence type="ECO:0000313" key="2">
    <source>
        <dbReference type="Proteomes" id="UP000214355"/>
    </source>
</evidence>
<organism evidence="1 2">
    <name type="scientific">Arcanobacterium phocae</name>
    <dbReference type="NCBI Taxonomy" id="131112"/>
    <lineage>
        <taxon>Bacteria</taxon>
        <taxon>Bacillati</taxon>
        <taxon>Actinomycetota</taxon>
        <taxon>Actinomycetes</taxon>
        <taxon>Actinomycetales</taxon>
        <taxon>Actinomycetaceae</taxon>
        <taxon>Arcanobacterium</taxon>
    </lineage>
</organism>
<sequence>MRVLCVATALPGNEPDAVARAFASSWNQSRPTDEIDICLNSDGENVAHVGTGLANVFCHRVGQAEAVERRHGSGPGRIIWISRTDDRALIDLAEAATWNGNGDPRGSSAFLAEDLLWLAEHHVSNVHIHLPALMNHSDLGLGMLSVLSGISFEKNMTDGALKQAVTLARSRLGNMSLYITYPHDQFLHGPDGIGRIWQQCGFDACTAQDFNSTATDIAHRLDRALSQHNLTMSRRQMRHQQVFDGVGGGLGKMFHTLNAKLDLLGQDLTIPTQPADLYVYITNSLELHVPRGLIQVSEYAQRVGAPFVVVTARTQIVRGELPGLGIHGLYRLSDIDLTGITELTVRLATTWGWDA</sequence>
<protein>
    <submittedName>
        <fullName evidence="1">Glycerate kinase</fullName>
    </submittedName>
</protein>
<dbReference type="EMBL" id="LT629804">
    <property type="protein sequence ID" value="SDU81405.1"/>
    <property type="molecule type" value="Genomic_DNA"/>
</dbReference>
<evidence type="ECO:0000313" key="1">
    <source>
        <dbReference type="EMBL" id="SDU81405.1"/>
    </source>
</evidence>
<dbReference type="OrthoDB" id="3268195at2"/>
<dbReference type="GeneID" id="65345234"/>
<dbReference type="GO" id="GO:0016301">
    <property type="term" value="F:kinase activity"/>
    <property type="evidence" value="ECO:0007669"/>
    <property type="project" value="UniProtKB-KW"/>
</dbReference>
<keyword evidence="1" id="KW-0808">Transferase</keyword>
<accession>A0A1H2LKY8</accession>
<name>A0A1H2LKY8_9ACTO</name>
<dbReference type="AlphaFoldDB" id="A0A1H2LKY8"/>
<dbReference type="STRING" id="131112.SAMN04489737_1507"/>
<proteinExistence type="predicted"/>
<keyword evidence="1" id="KW-0418">Kinase</keyword>
<reference evidence="2" key="1">
    <citation type="submission" date="2016-10" db="EMBL/GenBank/DDBJ databases">
        <authorList>
            <person name="Varghese N."/>
            <person name="Submissions S."/>
        </authorList>
    </citation>
    <scope>NUCLEOTIDE SEQUENCE [LARGE SCALE GENOMIC DNA]</scope>
    <source>
        <strain evidence="2">DSM 10002</strain>
    </source>
</reference>
<dbReference type="RefSeq" id="WP_091281760.1">
    <property type="nucleotide sequence ID" value="NZ_JABAPK010000001.1"/>
</dbReference>
<gene>
    <name evidence="1" type="ORF">SAMN04489737_1507</name>
</gene>
<keyword evidence="2" id="KW-1185">Reference proteome</keyword>
<dbReference type="Proteomes" id="UP000214355">
    <property type="component" value="Chromosome I"/>
</dbReference>